<evidence type="ECO:0000256" key="1">
    <source>
        <dbReference type="SAM" id="Coils"/>
    </source>
</evidence>
<keyword evidence="1" id="KW-0175">Coiled coil</keyword>
<feature type="coiled-coil region" evidence="1">
    <location>
        <begin position="260"/>
        <end position="287"/>
    </location>
</feature>
<evidence type="ECO:0000313" key="3">
    <source>
        <dbReference type="EMBL" id="KQC29164.1"/>
    </source>
</evidence>
<dbReference type="EMBL" id="LCTZ01000002">
    <property type="protein sequence ID" value="KQC29164.1"/>
    <property type="molecule type" value="Genomic_DNA"/>
</dbReference>
<dbReference type="InterPro" id="IPR036465">
    <property type="entry name" value="vWFA_dom_sf"/>
</dbReference>
<dbReference type="OrthoDB" id="9763076at2"/>
<dbReference type="PATRIC" id="fig|1547436.3.peg.854"/>
<dbReference type="AlphaFoldDB" id="A0A0Q1DK08"/>
<keyword evidence="2" id="KW-1133">Transmembrane helix</keyword>
<dbReference type="STRING" id="346185.AAY42_04070"/>
<evidence type="ECO:0000256" key="2">
    <source>
        <dbReference type="SAM" id="Phobius"/>
    </source>
</evidence>
<reference evidence="3 4" key="1">
    <citation type="submission" date="2015-04" db="EMBL/GenBank/DDBJ databases">
        <title>Complete genome of flavobacterium.</title>
        <authorList>
            <person name="Kwon Y.M."/>
            <person name="Kim S.-J."/>
        </authorList>
    </citation>
    <scope>NUCLEOTIDE SEQUENCE [LARGE SCALE GENOMIC DNA]</scope>
    <source>
        <strain evidence="3 4">DK169</strain>
    </source>
</reference>
<keyword evidence="2" id="KW-0472">Membrane</keyword>
<evidence type="ECO:0008006" key="5">
    <source>
        <dbReference type="Google" id="ProtNLM"/>
    </source>
</evidence>
<dbReference type="PANTHER" id="PTHR37947">
    <property type="entry name" value="BLL2462 PROTEIN"/>
    <property type="match status" value="1"/>
</dbReference>
<sequence>MEIRTVLLIILAAIVALTIVFYQYFYKNQRKGTLKTFLAGLRFLTLFCTLLILINPKFTKQEYFIEKSNLIVLVDDSFSMQESSEKAVVTGQVMKVIENEALNERFSMHQYAFGVEIVETDSLSFQKKNTDIANALLKTDEIFSSNSNTVVLFTDGNQTLGRDYTYLDLSKTLSVNPVVIGDTTAYEDISIGLVNTNTYAFLKNKFPIEATILYQGARPVSKMVTISMNGKSIYRENVSFGTNENSKTINALLEAESVGIKSIKIEVQELANERNKFNNKKETAIEVIDEKTNITIVSDILHPDIGALKKSIEVNEQRSVNILKPTVSVDRFEDTDVFILYQPDRTFRNIYNYLSKTKPSTFTITGTKTDWGFVNNAQQSFSKENFNQSEEILPVLNNAFDIFGLSDFSVTDFPPLQNNLGDITLKKNAEAILFQNIRGITLDKPLFTIIAENKQKEAVLFGENLWKWRAQVYRNSKSFKSFDDFIGRLMIYLTSNNQRSRLELDFDFVYDDSSVAKVRASYFDESYVFDPNSNINIEVKGQGNNFSRESPMLLKGSFFEADLSDLEAGEYTFKVTAQKENLKRSGSFKILDFNPEKQLISANHKKLQQLAESTNAKVYFPNTLDSLIEVLSTSEQYVPVQKSKQNVVSLIDFRVLLGFIALTLALEWIVRKYNGLI</sequence>
<dbReference type="SUPFAM" id="SSF53300">
    <property type="entry name" value="vWA-like"/>
    <property type="match status" value="1"/>
</dbReference>
<name>A0A0Q1DK08_9FLAO</name>
<organism evidence="3 4">
    <name type="scientific">Flagellimonas eckloniae</name>
    <dbReference type="NCBI Taxonomy" id="346185"/>
    <lineage>
        <taxon>Bacteria</taxon>
        <taxon>Pseudomonadati</taxon>
        <taxon>Bacteroidota</taxon>
        <taxon>Flavobacteriia</taxon>
        <taxon>Flavobacteriales</taxon>
        <taxon>Flavobacteriaceae</taxon>
        <taxon>Flagellimonas</taxon>
    </lineage>
</organism>
<keyword evidence="2" id="KW-0812">Transmembrane</keyword>
<dbReference type="RefSeq" id="WP_055392719.1">
    <property type="nucleotide sequence ID" value="NZ_LCTZ01000002.1"/>
</dbReference>
<feature type="transmembrane region" description="Helical" evidence="2">
    <location>
        <begin position="6"/>
        <end position="25"/>
    </location>
</feature>
<protein>
    <recommendedName>
        <fullName evidence="5">VWFA domain-containing protein</fullName>
    </recommendedName>
</protein>
<accession>A0A0Q1DK08</accession>
<dbReference type="Proteomes" id="UP000050827">
    <property type="component" value="Unassembled WGS sequence"/>
</dbReference>
<keyword evidence="4" id="KW-1185">Reference proteome</keyword>
<evidence type="ECO:0000313" key="4">
    <source>
        <dbReference type="Proteomes" id="UP000050827"/>
    </source>
</evidence>
<proteinExistence type="predicted"/>
<gene>
    <name evidence="3" type="ORF">AAY42_04070</name>
</gene>
<dbReference type="PANTHER" id="PTHR37947:SF1">
    <property type="entry name" value="BLL2462 PROTEIN"/>
    <property type="match status" value="1"/>
</dbReference>
<comment type="caution">
    <text evidence="3">The sequence shown here is derived from an EMBL/GenBank/DDBJ whole genome shotgun (WGS) entry which is preliminary data.</text>
</comment>
<feature type="transmembrane region" description="Helical" evidence="2">
    <location>
        <begin position="37"/>
        <end position="54"/>
    </location>
</feature>